<accession>A0A1I1SR61</accession>
<gene>
    <name evidence="2" type="ORF">SAMN02745121_00111</name>
</gene>
<dbReference type="AlphaFoldDB" id="A0A1I1SR61"/>
<name>A0A1I1SR61_9BACT</name>
<evidence type="ECO:0000313" key="2">
    <source>
        <dbReference type="EMBL" id="SFD47218.1"/>
    </source>
</evidence>
<feature type="region of interest" description="Disordered" evidence="1">
    <location>
        <begin position="16"/>
        <end position="122"/>
    </location>
</feature>
<evidence type="ECO:0000313" key="3">
    <source>
        <dbReference type="Proteomes" id="UP000199400"/>
    </source>
</evidence>
<protein>
    <submittedName>
        <fullName evidence="2">Uncharacterized protein</fullName>
    </submittedName>
</protein>
<dbReference type="EMBL" id="FOMX01000002">
    <property type="protein sequence ID" value="SFD47218.1"/>
    <property type="molecule type" value="Genomic_DNA"/>
</dbReference>
<dbReference type="Proteomes" id="UP000199400">
    <property type="component" value="Unassembled WGS sequence"/>
</dbReference>
<proteinExistence type="predicted"/>
<sequence length="249" mass="25481">MTLTFLMTSLLACGETGDTTTTSGTDATAGDDTTTTSGTDSTTSEPTTASEPTSGTEGASETGTTTGETTSVTTADTTDATTADTTGTTADTTGTTAVDTTGETTTDTTGETTDTTGDTEGTSPLVIAVVDAYLYADCMPVSEPDPVQGTWYVEFDNTDNPNDTAAVLTGASLSLESADPPVIEPIQVSPIESPPLPAGEYISVEMAKLPGMAHSACEHCDEFYTLVLEYDENGVKHHVAEAVTISCSF</sequence>
<reference evidence="3" key="1">
    <citation type="submission" date="2016-10" db="EMBL/GenBank/DDBJ databases">
        <authorList>
            <person name="Varghese N."/>
            <person name="Submissions S."/>
        </authorList>
    </citation>
    <scope>NUCLEOTIDE SEQUENCE [LARGE SCALE GENOMIC DNA]</scope>
    <source>
        <strain evidence="3">ATCC 25963</strain>
    </source>
</reference>
<organism evidence="2 3">
    <name type="scientific">Nannocystis exedens</name>
    <dbReference type="NCBI Taxonomy" id="54"/>
    <lineage>
        <taxon>Bacteria</taxon>
        <taxon>Pseudomonadati</taxon>
        <taxon>Myxococcota</taxon>
        <taxon>Polyangia</taxon>
        <taxon>Nannocystales</taxon>
        <taxon>Nannocystaceae</taxon>
        <taxon>Nannocystis</taxon>
    </lineage>
</organism>
<keyword evidence="3" id="KW-1185">Reference proteome</keyword>
<evidence type="ECO:0000256" key="1">
    <source>
        <dbReference type="SAM" id="MobiDB-lite"/>
    </source>
</evidence>